<dbReference type="AlphaFoldDB" id="A0AAD9HXC1"/>
<evidence type="ECO:0000256" key="2">
    <source>
        <dbReference type="SAM" id="MobiDB-lite"/>
    </source>
</evidence>
<evidence type="ECO:0000313" key="4">
    <source>
        <dbReference type="EMBL" id="KAK2067116.1"/>
    </source>
</evidence>
<dbReference type="PANTHER" id="PTHR31834">
    <property type="entry name" value="INITIATION-SPECIFIC ALPHA-1,6-MANNOSYLTRANSFERASE"/>
    <property type="match status" value="1"/>
</dbReference>
<feature type="compositionally biased region" description="Low complexity" evidence="2">
    <location>
        <begin position="494"/>
        <end position="523"/>
    </location>
</feature>
<organism evidence="4 5">
    <name type="scientific">Phyllachora maydis</name>
    <dbReference type="NCBI Taxonomy" id="1825666"/>
    <lineage>
        <taxon>Eukaryota</taxon>
        <taxon>Fungi</taxon>
        <taxon>Dikarya</taxon>
        <taxon>Ascomycota</taxon>
        <taxon>Pezizomycotina</taxon>
        <taxon>Sordariomycetes</taxon>
        <taxon>Sordariomycetidae</taxon>
        <taxon>Phyllachorales</taxon>
        <taxon>Phyllachoraceae</taxon>
        <taxon>Phyllachora</taxon>
    </lineage>
</organism>
<dbReference type="Pfam" id="PF04488">
    <property type="entry name" value="Gly_transf_sug"/>
    <property type="match status" value="1"/>
</dbReference>
<dbReference type="EMBL" id="JAQQPM010000001">
    <property type="protein sequence ID" value="KAK2067116.1"/>
    <property type="molecule type" value="Genomic_DNA"/>
</dbReference>
<dbReference type="GO" id="GO:0000009">
    <property type="term" value="F:alpha-1,6-mannosyltransferase activity"/>
    <property type="evidence" value="ECO:0007669"/>
    <property type="project" value="InterPro"/>
</dbReference>
<keyword evidence="3" id="KW-0472">Membrane</keyword>
<proteinExistence type="inferred from homology"/>
<keyword evidence="3" id="KW-0812">Transmembrane</keyword>
<feature type="transmembrane region" description="Helical" evidence="3">
    <location>
        <begin position="58"/>
        <end position="78"/>
    </location>
</feature>
<comment type="similarity">
    <text evidence="1">Belongs to the glycosyltransferase 32 family.</text>
</comment>
<dbReference type="InterPro" id="IPR039367">
    <property type="entry name" value="Och1-like"/>
</dbReference>
<dbReference type="InterPro" id="IPR007577">
    <property type="entry name" value="GlycoTrfase_DXD_sugar-bd_CS"/>
</dbReference>
<keyword evidence="5" id="KW-1185">Reference proteome</keyword>
<reference evidence="4" key="1">
    <citation type="journal article" date="2023" name="Mol. Plant Microbe Interact.">
        <title>Elucidating the Obligate Nature and Biological Capacity of an Invasive Fungal Corn Pathogen.</title>
        <authorList>
            <person name="MacCready J.S."/>
            <person name="Roggenkamp E.M."/>
            <person name="Gdanetz K."/>
            <person name="Chilvers M.I."/>
        </authorList>
    </citation>
    <scope>NUCLEOTIDE SEQUENCE</scope>
    <source>
        <strain evidence="4">PM02</strain>
    </source>
</reference>
<dbReference type="Gene3D" id="3.90.550.20">
    <property type="match status" value="1"/>
</dbReference>
<dbReference type="SUPFAM" id="SSF53448">
    <property type="entry name" value="Nucleotide-diphospho-sugar transferases"/>
    <property type="match status" value="1"/>
</dbReference>
<evidence type="ECO:0000313" key="5">
    <source>
        <dbReference type="Proteomes" id="UP001217918"/>
    </source>
</evidence>
<feature type="compositionally biased region" description="Basic and acidic residues" evidence="2">
    <location>
        <begin position="470"/>
        <end position="488"/>
    </location>
</feature>
<dbReference type="GO" id="GO:0006487">
    <property type="term" value="P:protein N-linked glycosylation"/>
    <property type="evidence" value="ECO:0007669"/>
    <property type="project" value="TreeGrafter"/>
</dbReference>
<sequence>MPVTSTSLLRAVKMTIPGSPTSSASILRLSPLSPRLPGYRKWHTNKLRNRLPTQLRRTLPLVVVWVLAMILVLGGGGISKIPLAPGLSTAGAVLRRDQAQTPLSLPAVAVPTNADGEPTHVPGFPKKIWQTWKVDPLHFDARDSATAKSWTLMNPGFRYEVLTDANDLSYVKHAFGPDGFNRPDIVDMYARINATIIKADLLRYLVMYAEGGIYADIDVEALKPAGRFVPARYDPADIDLVIGVEIDQPEFKNHPILGQKSMSFCQWTFMAKPRLPVMLHLVESIMSWMADVAHAQGVPVSDVHLDFDQVISGTGPSAFTRAVLAAMNAQLTRPVTWADFHALDESKAVARVLVLDVEALAAGQGHSDSGTHSARGALVKHHYHASNWPGRHPRFRHPVYGQVERCNWDLACVAKWDSDTAAYAALSPAEQAARVREAGAEEARRQEEAVAAQEHARQLERFAAAVHAAEEEAKREVQERRAKAEAEAKGGVGMPAAASAPPGGVNASDAASAPPGGANASDSQPDMSAPPFAPFPAPTAPAQQSGDPGFGQQALPSAPPELPLSMAPGALPSGLGYMT</sequence>
<accession>A0AAD9HXC1</accession>
<protein>
    <submittedName>
        <fullName evidence="4">Uncharacterized protein</fullName>
    </submittedName>
</protein>
<comment type="caution">
    <text evidence="4">The sequence shown here is derived from an EMBL/GenBank/DDBJ whole genome shotgun (WGS) entry which is preliminary data.</text>
</comment>
<gene>
    <name evidence="4" type="ORF">P8C59_000877</name>
</gene>
<dbReference type="PANTHER" id="PTHR31834:SF8">
    <property type="entry name" value="TRANSFERASE, PUTATIVE (AFU_ORTHOLOGUE AFUA_6G14040)-RELATED"/>
    <property type="match status" value="1"/>
</dbReference>
<name>A0AAD9HXC1_9PEZI</name>
<keyword evidence="3" id="KW-1133">Transmembrane helix</keyword>
<dbReference type="Proteomes" id="UP001217918">
    <property type="component" value="Unassembled WGS sequence"/>
</dbReference>
<evidence type="ECO:0000256" key="1">
    <source>
        <dbReference type="ARBA" id="ARBA00009003"/>
    </source>
</evidence>
<evidence type="ECO:0000256" key="3">
    <source>
        <dbReference type="SAM" id="Phobius"/>
    </source>
</evidence>
<dbReference type="FunFam" id="3.90.550.20:FF:000004">
    <property type="entry name" value="Glycosyltransferase family 32 protein"/>
    <property type="match status" value="1"/>
</dbReference>
<feature type="region of interest" description="Disordered" evidence="2">
    <location>
        <begin position="470"/>
        <end position="579"/>
    </location>
</feature>
<dbReference type="GO" id="GO:0000136">
    <property type="term" value="C:mannan polymerase complex"/>
    <property type="evidence" value="ECO:0007669"/>
    <property type="project" value="TreeGrafter"/>
</dbReference>
<dbReference type="InterPro" id="IPR029044">
    <property type="entry name" value="Nucleotide-diphossugar_trans"/>
</dbReference>